<accession>A0A6A5S2W6</accession>
<proteinExistence type="inferred from homology"/>
<feature type="region of interest" description="Disordered" evidence="7">
    <location>
        <begin position="614"/>
        <end position="645"/>
    </location>
</feature>
<dbReference type="InterPro" id="IPR043014">
    <property type="entry name" value="Nibrin_BRCT2_sf"/>
</dbReference>
<keyword evidence="10" id="KW-1185">Reference proteome</keyword>
<organism evidence="9 10">
    <name type="scientific">Didymella exigua CBS 183.55</name>
    <dbReference type="NCBI Taxonomy" id="1150837"/>
    <lineage>
        <taxon>Eukaryota</taxon>
        <taxon>Fungi</taxon>
        <taxon>Dikarya</taxon>
        <taxon>Ascomycota</taxon>
        <taxon>Pezizomycotina</taxon>
        <taxon>Dothideomycetes</taxon>
        <taxon>Pleosporomycetidae</taxon>
        <taxon>Pleosporales</taxon>
        <taxon>Pleosporineae</taxon>
        <taxon>Didymellaceae</taxon>
        <taxon>Didymella</taxon>
    </lineage>
</organism>
<evidence type="ECO:0000256" key="1">
    <source>
        <dbReference type="ARBA" id="ARBA00004123"/>
    </source>
</evidence>
<dbReference type="InterPro" id="IPR040227">
    <property type="entry name" value="Nibrin-rel"/>
</dbReference>
<dbReference type="AlphaFoldDB" id="A0A6A5S2W6"/>
<dbReference type="InterPro" id="IPR032429">
    <property type="entry name" value="Nibrin_BRCT2"/>
</dbReference>
<reference evidence="9" key="1">
    <citation type="journal article" date="2020" name="Stud. Mycol.">
        <title>101 Dothideomycetes genomes: a test case for predicting lifestyles and emergence of pathogens.</title>
        <authorList>
            <person name="Haridas S."/>
            <person name="Albert R."/>
            <person name="Binder M."/>
            <person name="Bloem J."/>
            <person name="Labutti K."/>
            <person name="Salamov A."/>
            <person name="Andreopoulos B."/>
            <person name="Baker S."/>
            <person name="Barry K."/>
            <person name="Bills G."/>
            <person name="Bluhm B."/>
            <person name="Cannon C."/>
            <person name="Castanera R."/>
            <person name="Culley D."/>
            <person name="Daum C."/>
            <person name="Ezra D."/>
            <person name="Gonzalez J."/>
            <person name="Henrissat B."/>
            <person name="Kuo A."/>
            <person name="Liang C."/>
            <person name="Lipzen A."/>
            <person name="Lutzoni F."/>
            <person name="Magnuson J."/>
            <person name="Mondo S."/>
            <person name="Nolan M."/>
            <person name="Ohm R."/>
            <person name="Pangilinan J."/>
            <person name="Park H.-J."/>
            <person name="Ramirez L."/>
            <person name="Alfaro M."/>
            <person name="Sun H."/>
            <person name="Tritt A."/>
            <person name="Yoshinaga Y."/>
            <person name="Zwiers L.-H."/>
            <person name="Turgeon B."/>
            <person name="Goodwin S."/>
            <person name="Spatafora J."/>
            <person name="Crous P."/>
            <person name="Grigoriev I."/>
        </authorList>
    </citation>
    <scope>NUCLEOTIDE SEQUENCE</scope>
    <source>
        <strain evidence="9">CBS 183.55</strain>
    </source>
</reference>
<dbReference type="GO" id="GO:0000724">
    <property type="term" value="P:double-strand break repair via homologous recombination"/>
    <property type="evidence" value="ECO:0007669"/>
    <property type="project" value="TreeGrafter"/>
</dbReference>
<sequence>MWFLEHESLFGAKRVWLRPESQQLFGRTKSSEEGKTWRIDNKAVSRQHCTIKVLKVSVDAGSKLHTRSQVEITDLSCRQGTSVDGNMIKSTKNEDGSIEYARTILEGTEHSIRLAQSYEPFKIYWKPLVFTYASKETKESKARSAKLHVLDIKTTVDFIFGKTTHVVTQKRNLPRVLSGLVAGRHIVTSDFLDAVIERATHTTDSEYGYVPSPLEEDFVAQWPKEEEYVPPTATEPVPRPQEMLKPDSTRSEIFHNLTFIFLDPNQHSSLQDPISGGGGKVLLYEKFKHGETTVQEYVDYVRSVAGKKKGSRANNDKLPVITVRLAIPADGSDEWAANFMNGVDHALGQRSMLQNEFLDIILAKDRTGLQKPPEGIPGATSSAPDSATRRSMRDSTPASRAPSQAPESSALTDEPVKPNPRKRIHRPKTTSRFTGFDDYEPLAKIRKMEDTQMEGVQQSIPQSARDATQAPGNQYATALTTQTQARTQRALSPAHEIIEKEELIDAQFPAAAEIKRRRAATRAPSVSVEPETNTPATQPKRRGVDALESLQRARQKADKDINVREQTRLRIKEEEDRRKADEESLREQLEGIDIEQMKNLAVVVEMEVLPRQRNGDNLRTPAQARAQAQAQSKSDRWDPAWNGRKNFKKFRRRGAELGTTPHRVMVALEEAPHQKSFSDSWLLPDIEPRASGLAPRRKKHGEREDDSEPEQGFRGRKSRTHSQRQSPPQQPEVVNVEDSGPDDEEVVEARTQKSSVRTQRVVETQVSEHGRKRPGGAASGQPAAKKGRIDRSRRNDDSDSDEEETGFRFKRR</sequence>
<feature type="region of interest" description="Disordered" evidence="7">
    <location>
        <begin position="669"/>
        <end position="812"/>
    </location>
</feature>
<dbReference type="PANTHER" id="PTHR12162:SF0">
    <property type="entry name" value="NIBRIN"/>
    <property type="match status" value="1"/>
</dbReference>
<dbReference type="Proteomes" id="UP000800082">
    <property type="component" value="Unassembled WGS sequence"/>
</dbReference>
<evidence type="ECO:0000256" key="5">
    <source>
        <dbReference type="ARBA" id="ARBA00044757"/>
    </source>
</evidence>
<feature type="region of interest" description="Disordered" evidence="7">
    <location>
        <begin position="451"/>
        <end position="471"/>
    </location>
</feature>
<feature type="compositionally biased region" description="Polar residues" evidence="7">
    <location>
        <begin position="394"/>
        <end position="411"/>
    </location>
</feature>
<feature type="compositionally biased region" description="Basic residues" evidence="7">
    <location>
        <begin position="419"/>
        <end position="429"/>
    </location>
</feature>
<evidence type="ECO:0000256" key="6">
    <source>
        <dbReference type="SAM" id="Coils"/>
    </source>
</evidence>
<evidence type="ECO:0000256" key="4">
    <source>
        <dbReference type="ARBA" id="ARBA00023242"/>
    </source>
</evidence>
<dbReference type="GO" id="GO:0003684">
    <property type="term" value="F:damaged DNA binding"/>
    <property type="evidence" value="ECO:0007669"/>
    <property type="project" value="TreeGrafter"/>
</dbReference>
<dbReference type="GO" id="GO:0007095">
    <property type="term" value="P:mitotic G2 DNA damage checkpoint signaling"/>
    <property type="evidence" value="ECO:0007669"/>
    <property type="project" value="InterPro"/>
</dbReference>
<feature type="compositionally biased region" description="Polar residues" evidence="7">
    <location>
        <begin position="752"/>
        <end position="767"/>
    </location>
</feature>
<evidence type="ECO:0000259" key="8">
    <source>
        <dbReference type="PROSITE" id="PS50006"/>
    </source>
</evidence>
<dbReference type="OrthoDB" id="552194at2759"/>
<keyword evidence="6" id="KW-0175">Coiled coil</keyword>
<comment type="similarity">
    <text evidence="5">Belongs to the Nibrin family.</text>
</comment>
<evidence type="ECO:0000313" key="9">
    <source>
        <dbReference type="EMBL" id="KAF1933970.1"/>
    </source>
</evidence>
<feature type="region of interest" description="Disordered" evidence="7">
    <location>
        <begin position="515"/>
        <end position="544"/>
    </location>
</feature>
<gene>
    <name evidence="9" type="ORF">M421DRAFT_88029</name>
</gene>
<dbReference type="PROSITE" id="PS50006">
    <property type="entry name" value="FHA_DOMAIN"/>
    <property type="match status" value="1"/>
</dbReference>
<feature type="compositionally biased region" description="Polar residues" evidence="7">
    <location>
        <begin position="454"/>
        <end position="471"/>
    </location>
</feature>
<evidence type="ECO:0000256" key="3">
    <source>
        <dbReference type="ARBA" id="ARBA00023204"/>
    </source>
</evidence>
<dbReference type="InterPro" id="IPR008984">
    <property type="entry name" value="SMAD_FHA_dom_sf"/>
</dbReference>
<feature type="domain" description="FHA" evidence="8">
    <location>
        <begin position="23"/>
        <end position="88"/>
    </location>
</feature>
<keyword evidence="4" id="KW-0539">Nucleus</keyword>
<evidence type="ECO:0000313" key="10">
    <source>
        <dbReference type="Proteomes" id="UP000800082"/>
    </source>
</evidence>
<dbReference type="SUPFAM" id="SSF49879">
    <property type="entry name" value="SMAD/FHA domain"/>
    <property type="match status" value="1"/>
</dbReference>
<evidence type="ECO:0000256" key="7">
    <source>
        <dbReference type="SAM" id="MobiDB-lite"/>
    </source>
</evidence>
<dbReference type="GO" id="GO:0030870">
    <property type="term" value="C:Mre11 complex"/>
    <property type="evidence" value="ECO:0007669"/>
    <property type="project" value="InterPro"/>
</dbReference>
<dbReference type="RefSeq" id="XP_033454218.1">
    <property type="nucleotide sequence ID" value="XM_033597622.1"/>
</dbReference>
<feature type="compositionally biased region" description="Basic and acidic residues" evidence="7">
    <location>
        <begin position="787"/>
        <end position="797"/>
    </location>
</feature>
<feature type="region of interest" description="Disordered" evidence="7">
    <location>
        <begin position="368"/>
        <end position="438"/>
    </location>
</feature>
<protein>
    <submittedName>
        <fullName evidence="9">DNA damage response protein RcaA</fullName>
    </submittedName>
</protein>
<dbReference type="GeneID" id="54355289"/>
<keyword evidence="3" id="KW-0234">DNA repair</keyword>
<dbReference type="InterPro" id="IPR000253">
    <property type="entry name" value="FHA_dom"/>
</dbReference>
<keyword evidence="2" id="KW-0227">DNA damage</keyword>
<evidence type="ECO:0000256" key="2">
    <source>
        <dbReference type="ARBA" id="ARBA00022763"/>
    </source>
</evidence>
<comment type="subcellular location">
    <subcellularLocation>
        <location evidence="1">Nucleus</location>
    </subcellularLocation>
</comment>
<dbReference type="Gene3D" id="3.40.50.10980">
    <property type="entry name" value="Nibrin, BRCT2 domain"/>
    <property type="match status" value="1"/>
</dbReference>
<name>A0A6A5S2W6_9PLEO</name>
<feature type="compositionally biased region" description="Low complexity" evidence="7">
    <location>
        <begin position="622"/>
        <end position="631"/>
    </location>
</feature>
<dbReference type="Pfam" id="PF16508">
    <property type="entry name" value="NIBRIN_BRCT_II"/>
    <property type="match status" value="1"/>
</dbReference>
<dbReference type="Pfam" id="PF00498">
    <property type="entry name" value="FHA"/>
    <property type="match status" value="1"/>
</dbReference>
<dbReference type="EMBL" id="ML978956">
    <property type="protein sequence ID" value="KAF1933970.1"/>
    <property type="molecule type" value="Genomic_DNA"/>
</dbReference>
<dbReference type="PANTHER" id="PTHR12162">
    <property type="entry name" value="NIBRIN-RELATED"/>
    <property type="match status" value="1"/>
</dbReference>
<dbReference type="Gene3D" id="2.60.200.20">
    <property type="match status" value="1"/>
</dbReference>
<feature type="coiled-coil region" evidence="6">
    <location>
        <begin position="547"/>
        <end position="584"/>
    </location>
</feature>